<dbReference type="AlphaFoldDB" id="A0A8B7C7S0"/>
<protein>
    <submittedName>
        <fullName evidence="3">F-box/LRR-repeat protein At3g48880-like isoform X1</fullName>
    </submittedName>
</protein>
<reference evidence="3" key="2">
    <citation type="submission" date="2025-08" db="UniProtKB">
        <authorList>
            <consortium name="RefSeq"/>
        </authorList>
    </citation>
    <scope>IDENTIFICATION</scope>
    <source>
        <tissue evidence="3">Young leaves</tissue>
    </source>
</reference>
<organism evidence="2 3">
    <name type="scientific">Phoenix dactylifera</name>
    <name type="common">Date palm</name>
    <dbReference type="NCBI Taxonomy" id="42345"/>
    <lineage>
        <taxon>Eukaryota</taxon>
        <taxon>Viridiplantae</taxon>
        <taxon>Streptophyta</taxon>
        <taxon>Embryophyta</taxon>
        <taxon>Tracheophyta</taxon>
        <taxon>Spermatophyta</taxon>
        <taxon>Magnoliopsida</taxon>
        <taxon>Liliopsida</taxon>
        <taxon>Arecaceae</taxon>
        <taxon>Coryphoideae</taxon>
        <taxon>Phoeniceae</taxon>
        <taxon>Phoenix</taxon>
    </lineage>
</organism>
<dbReference type="InterPro" id="IPR001810">
    <property type="entry name" value="F-box_dom"/>
</dbReference>
<dbReference type="PANTHER" id="PTHR38926:SF5">
    <property type="entry name" value="F-BOX AND LEUCINE-RICH REPEAT PROTEIN 6"/>
    <property type="match status" value="1"/>
</dbReference>
<dbReference type="Pfam" id="PF12937">
    <property type="entry name" value="F-box-like"/>
    <property type="match status" value="1"/>
</dbReference>
<dbReference type="PANTHER" id="PTHR38926">
    <property type="entry name" value="F-BOX DOMAIN CONTAINING PROTEIN, EXPRESSED"/>
    <property type="match status" value="1"/>
</dbReference>
<keyword evidence="2" id="KW-1185">Reference proteome</keyword>
<evidence type="ECO:0000313" key="2">
    <source>
        <dbReference type="Proteomes" id="UP000228380"/>
    </source>
</evidence>
<accession>A0A8B7C7S0</accession>
<dbReference type="Gene3D" id="1.20.1280.50">
    <property type="match status" value="1"/>
</dbReference>
<dbReference type="SUPFAM" id="SSF81383">
    <property type="entry name" value="F-box domain"/>
    <property type="match status" value="1"/>
</dbReference>
<dbReference type="Proteomes" id="UP000228380">
    <property type="component" value="Chromosome 16"/>
</dbReference>
<dbReference type="InterPro" id="IPR036047">
    <property type="entry name" value="F-box-like_dom_sf"/>
</dbReference>
<evidence type="ECO:0000313" key="3">
    <source>
        <dbReference type="RefSeq" id="XP_008793532.1"/>
    </source>
</evidence>
<sequence>MGRAAPVADFAEPSYQRYNNLGPSKWDKLWRFGLPRSWRPFEDAIGNKRAMQLLNHHGIGVQNEEGKMNASEETMKSEQVIDIRRWEDLPLDCLVNIFKRLGVEDMTTGVPFVCKSWYEAHLNPSCWKILDLRAMYKWPQSPFIGRFMHEYRLKKFTTRGFLKIIINRSHKSLTELILPDYLLPLSEMVYICKECPMANVYASWHSEQDPGFIRSFVMTFNGAVKQHLST</sequence>
<dbReference type="KEGG" id="pda:103709808"/>
<evidence type="ECO:0000259" key="1">
    <source>
        <dbReference type="Pfam" id="PF12937"/>
    </source>
</evidence>
<proteinExistence type="predicted"/>
<feature type="domain" description="F-box" evidence="1">
    <location>
        <begin position="86"/>
        <end position="132"/>
    </location>
</feature>
<reference evidence="2" key="1">
    <citation type="journal article" date="2019" name="Nat. Commun.">
        <title>Genome-wide association mapping of date palm fruit traits.</title>
        <authorList>
            <person name="Hazzouri K.M."/>
            <person name="Gros-Balthazard M."/>
            <person name="Flowers J.M."/>
            <person name="Copetti D."/>
            <person name="Lemansour A."/>
            <person name="Lebrun M."/>
            <person name="Masmoudi K."/>
            <person name="Ferrand S."/>
            <person name="Dhar M.I."/>
            <person name="Fresquez Z.A."/>
            <person name="Rosas U."/>
            <person name="Zhang J."/>
            <person name="Talag J."/>
            <person name="Lee S."/>
            <person name="Kudrna D."/>
            <person name="Powell R.F."/>
            <person name="Leitch I.J."/>
            <person name="Krueger R.R."/>
            <person name="Wing R.A."/>
            <person name="Amiri K.M.A."/>
            <person name="Purugganan M.D."/>
        </authorList>
    </citation>
    <scope>NUCLEOTIDE SEQUENCE [LARGE SCALE GENOMIC DNA]</scope>
    <source>
        <strain evidence="2">cv. Khalas</strain>
    </source>
</reference>
<name>A0A8B7C7S0_PHODC</name>
<gene>
    <name evidence="3" type="primary">LOC103709808</name>
</gene>
<dbReference type="OrthoDB" id="1929062at2759"/>
<dbReference type="GeneID" id="103709808"/>
<dbReference type="RefSeq" id="XP_008793532.1">
    <property type="nucleotide sequence ID" value="XM_008795310.4"/>
</dbReference>